<feature type="non-terminal residue" evidence="1">
    <location>
        <position position="1"/>
    </location>
</feature>
<sequence>FSTLREAKRVIATALGKDVTDLRFTEVDYMEGANEVVVDYYGLIVACIIKGCVNMSL</sequence>
<proteinExistence type="predicted"/>
<gene>
    <name evidence="1" type="ORF">LCGC14_1867060</name>
</gene>
<dbReference type="AlphaFoldDB" id="A0A0F9G645"/>
<organism evidence="1">
    <name type="scientific">marine sediment metagenome</name>
    <dbReference type="NCBI Taxonomy" id="412755"/>
    <lineage>
        <taxon>unclassified sequences</taxon>
        <taxon>metagenomes</taxon>
        <taxon>ecological metagenomes</taxon>
    </lineage>
</organism>
<name>A0A0F9G645_9ZZZZ</name>
<accession>A0A0F9G645</accession>
<reference evidence="1" key="1">
    <citation type="journal article" date="2015" name="Nature">
        <title>Complex archaea that bridge the gap between prokaryotes and eukaryotes.</title>
        <authorList>
            <person name="Spang A."/>
            <person name="Saw J.H."/>
            <person name="Jorgensen S.L."/>
            <person name="Zaremba-Niedzwiedzka K."/>
            <person name="Martijn J."/>
            <person name="Lind A.E."/>
            <person name="van Eijk R."/>
            <person name="Schleper C."/>
            <person name="Guy L."/>
            <person name="Ettema T.J."/>
        </authorList>
    </citation>
    <scope>NUCLEOTIDE SEQUENCE</scope>
</reference>
<evidence type="ECO:0000313" key="1">
    <source>
        <dbReference type="EMBL" id="KKL94203.1"/>
    </source>
</evidence>
<comment type="caution">
    <text evidence="1">The sequence shown here is derived from an EMBL/GenBank/DDBJ whole genome shotgun (WGS) entry which is preliminary data.</text>
</comment>
<protein>
    <submittedName>
        <fullName evidence="1">Uncharacterized protein</fullName>
    </submittedName>
</protein>
<dbReference type="EMBL" id="LAZR01018988">
    <property type="protein sequence ID" value="KKL94203.1"/>
    <property type="molecule type" value="Genomic_DNA"/>
</dbReference>